<proteinExistence type="predicted"/>
<dbReference type="PANTHER" id="PTHR45036:SF1">
    <property type="entry name" value="METHYLTRANSFERASE LIKE 7A"/>
    <property type="match status" value="1"/>
</dbReference>
<dbReference type="EC" id="2.1.1.-" evidence="2"/>
<dbReference type="GO" id="GO:0008168">
    <property type="term" value="F:methyltransferase activity"/>
    <property type="evidence" value="ECO:0007669"/>
    <property type="project" value="UniProtKB-KW"/>
</dbReference>
<dbReference type="EMBL" id="JBHSZI010000001">
    <property type="protein sequence ID" value="MFC7059698.1"/>
    <property type="molecule type" value="Genomic_DNA"/>
</dbReference>
<evidence type="ECO:0000313" key="3">
    <source>
        <dbReference type="Proteomes" id="UP001596445"/>
    </source>
</evidence>
<keyword evidence="3" id="KW-1185">Reference proteome</keyword>
<dbReference type="InterPro" id="IPR029063">
    <property type="entry name" value="SAM-dependent_MTases_sf"/>
</dbReference>
<dbReference type="Proteomes" id="UP001596445">
    <property type="component" value="Unassembled WGS sequence"/>
</dbReference>
<dbReference type="SUPFAM" id="SSF53335">
    <property type="entry name" value="S-adenosyl-L-methionine-dependent methyltransferases"/>
    <property type="match status" value="1"/>
</dbReference>
<organism evidence="2 3">
    <name type="scientific">Halovenus salina</name>
    <dbReference type="NCBI Taxonomy" id="1510225"/>
    <lineage>
        <taxon>Archaea</taxon>
        <taxon>Methanobacteriati</taxon>
        <taxon>Methanobacteriota</taxon>
        <taxon>Stenosarchaea group</taxon>
        <taxon>Halobacteria</taxon>
        <taxon>Halobacteriales</taxon>
        <taxon>Haloarculaceae</taxon>
        <taxon>Halovenus</taxon>
    </lineage>
</organism>
<evidence type="ECO:0000313" key="2">
    <source>
        <dbReference type="EMBL" id="MFC7059698.1"/>
    </source>
</evidence>
<protein>
    <submittedName>
        <fullName evidence="2">Class I SAM-dependent methyltransferase</fullName>
        <ecNumber evidence="2">2.1.1.-</ecNumber>
    </submittedName>
</protein>
<feature type="domain" description="Methyltransferase type 11" evidence="1">
    <location>
        <begin position="39"/>
        <end position="134"/>
    </location>
</feature>
<accession>A0ABD5W2A6</accession>
<name>A0ABD5W2A6_9EURY</name>
<comment type="caution">
    <text evidence="2">The sequence shown here is derived from an EMBL/GenBank/DDBJ whole genome shotgun (WGS) entry which is preliminary data.</text>
</comment>
<dbReference type="RefSeq" id="WP_382186645.1">
    <property type="nucleotide sequence ID" value="NZ_JBHSZI010000001.1"/>
</dbReference>
<keyword evidence="2" id="KW-0808">Transferase</keyword>
<evidence type="ECO:0000259" key="1">
    <source>
        <dbReference type="Pfam" id="PF08241"/>
    </source>
</evidence>
<gene>
    <name evidence="2" type="ORF">ACFQQG_17765</name>
</gene>
<dbReference type="Pfam" id="PF08241">
    <property type="entry name" value="Methyltransf_11"/>
    <property type="match status" value="1"/>
</dbReference>
<dbReference type="AlphaFoldDB" id="A0ABD5W2A6"/>
<keyword evidence="2" id="KW-0489">Methyltransferase</keyword>
<dbReference type="CDD" id="cd02440">
    <property type="entry name" value="AdoMet_MTases"/>
    <property type="match status" value="1"/>
</dbReference>
<reference evidence="2 3" key="1">
    <citation type="journal article" date="2019" name="Int. J. Syst. Evol. Microbiol.">
        <title>The Global Catalogue of Microorganisms (GCM) 10K type strain sequencing project: providing services to taxonomists for standard genome sequencing and annotation.</title>
        <authorList>
            <consortium name="The Broad Institute Genomics Platform"/>
            <consortium name="The Broad Institute Genome Sequencing Center for Infectious Disease"/>
            <person name="Wu L."/>
            <person name="Ma J."/>
        </authorList>
    </citation>
    <scope>NUCLEOTIDE SEQUENCE [LARGE SCALE GENOMIC DNA]</scope>
    <source>
        <strain evidence="2 3">JCM 30072</strain>
    </source>
</reference>
<sequence length="164" mass="17553">MSDNPLVAGLYDPVMAIPERTVLRPHREALVADLDGDVLDLGAGTGAMFPYFESLDSVCVEAVEPDPGMRRQAVEQAEESSADITVVAGDAQDLPYDDGTFDAVVASFALCTIPDHERALDEVTRVLRDGGEFRFLNTSAVTEWAAESTTCWPLHGTPSPAAVT</sequence>
<dbReference type="InterPro" id="IPR052356">
    <property type="entry name" value="Thiol_S-MT"/>
</dbReference>
<dbReference type="InterPro" id="IPR013216">
    <property type="entry name" value="Methyltransf_11"/>
</dbReference>
<dbReference type="Gene3D" id="3.40.50.150">
    <property type="entry name" value="Vaccinia Virus protein VP39"/>
    <property type="match status" value="1"/>
</dbReference>
<dbReference type="PANTHER" id="PTHR45036">
    <property type="entry name" value="METHYLTRANSFERASE LIKE 7B"/>
    <property type="match status" value="1"/>
</dbReference>
<dbReference type="GO" id="GO:0032259">
    <property type="term" value="P:methylation"/>
    <property type="evidence" value="ECO:0007669"/>
    <property type="project" value="UniProtKB-KW"/>
</dbReference>